<name>A0A3P6A1V5_BRACM</name>
<proteinExistence type="predicted"/>
<gene>
    <name evidence="1" type="ORF">BRAA03T09446Z</name>
</gene>
<reference evidence="1" key="1">
    <citation type="submission" date="2018-11" db="EMBL/GenBank/DDBJ databases">
        <authorList>
            <consortium name="Genoscope - CEA"/>
            <person name="William W."/>
        </authorList>
    </citation>
    <scope>NUCLEOTIDE SEQUENCE</scope>
</reference>
<evidence type="ECO:0000313" key="1">
    <source>
        <dbReference type="EMBL" id="VDC78228.1"/>
    </source>
</evidence>
<protein>
    <submittedName>
        <fullName evidence="1">Uncharacterized protein</fullName>
    </submittedName>
</protein>
<accession>A0A3P6A1V5</accession>
<dbReference type="EMBL" id="LR031572">
    <property type="protein sequence ID" value="VDC78228.1"/>
    <property type="molecule type" value="Genomic_DNA"/>
</dbReference>
<sequence length="69" mass="8377">MFAVLRRWRLREMGEWSGVKARAWRCSRLSTVARVNMRIPRLVSRRCSRICLKRFVRKLTAMRLMIRVV</sequence>
<dbReference type="AlphaFoldDB" id="A0A3P6A1V5"/>
<organism evidence="1">
    <name type="scientific">Brassica campestris</name>
    <name type="common">Field mustard</name>
    <dbReference type="NCBI Taxonomy" id="3711"/>
    <lineage>
        <taxon>Eukaryota</taxon>
        <taxon>Viridiplantae</taxon>
        <taxon>Streptophyta</taxon>
        <taxon>Embryophyta</taxon>
        <taxon>Tracheophyta</taxon>
        <taxon>Spermatophyta</taxon>
        <taxon>Magnoliopsida</taxon>
        <taxon>eudicotyledons</taxon>
        <taxon>Gunneridae</taxon>
        <taxon>Pentapetalae</taxon>
        <taxon>rosids</taxon>
        <taxon>malvids</taxon>
        <taxon>Brassicales</taxon>
        <taxon>Brassicaceae</taxon>
        <taxon>Brassiceae</taxon>
        <taxon>Brassica</taxon>
    </lineage>
</organism>